<evidence type="ECO:0000259" key="2">
    <source>
        <dbReference type="SMART" id="SM01292"/>
    </source>
</evidence>
<gene>
    <name evidence="4" type="ORF">DB88DRAFT_464086</name>
</gene>
<feature type="region of interest" description="Disordered" evidence="1">
    <location>
        <begin position="1046"/>
        <end position="1119"/>
    </location>
</feature>
<proteinExistence type="predicted"/>
<keyword evidence="5" id="KW-1185">Reference proteome</keyword>
<accession>A0AAD9D1V4</accession>
<dbReference type="Pfam" id="PF11882">
    <property type="entry name" value="DUF3402"/>
    <property type="match status" value="1"/>
</dbReference>
<comment type="caution">
    <text evidence="4">The sequence shown here is derived from an EMBL/GenBank/DDBJ whole genome shotgun (WGS) entry which is preliminary data.</text>
</comment>
<evidence type="ECO:0000313" key="5">
    <source>
        <dbReference type="Proteomes" id="UP001182556"/>
    </source>
</evidence>
<dbReference type="Proteomes" id="UP001182556">
    <property type="component" value="Unassembled WGS sequence"/>
</dbReference>
<feature type="domain" description="Far11/STRP C-terminal" evidence="3">
    <location>
        <begin position="440"/>
        <end position="941"/>
    </location>
</feature>
<evidence type="ECO:0000259" key="3">
    <source>
        <dbReference type="SMART" id="SM01293"/>
    </source>
</evidence>
<dbReference type="InterPro" id="IPR021819">
    <property type="entry name" value="Far11/STRP_C"/>
</dbReference>
<evidence type="ECO:0000256" key="1">
    <source>
        <dbReference type="SAM" id="MobiDB-lite"/>
    </source>
</evidence>
<dbReference type="PANTHER" id="PTHR13239">
    <property type="entry name" value="PROTEIN REQUIRED FOR HYPHAL ANASTOMOSIS HAM-2"/>
    <property type="match status" value="1"/>
</dbReference>
<dbReference type="Pfam" id="PF07923">
    <property type="entry name" value="N1221"/>
    <property type="match status" value="1"/>
</dbReference>
<sequence>MASQPVQGQQLPHLTRPRAGPPMLGTPIRREVSEEGAGGANAGTNADSITLGQLKAHAAAIKEKEKTYQFDYRYDDTDTLMNELEEFYPYVEIPLLRASPERFRQTFPKDWTETTAGARRDFIELQLEYLESPKTDIRRAAQQSLLYLLQGNFGDTTSPEMQLHWVIENAKMVRSLDGTATLVVALKDAVRRYHLINDASGDKPNSQAPGVTINYPVDPYDDRSAELMDILAMLYFVVEVFRSDDTFGDELMAMSPPLPIFLFQLVASLKDKLPKGFPVKKVLLLVWKVLLACLGGMKEVSKAKELARELSGLPMTEKDFTKSSPADIASWRRDTSIKYPTFAPPPSSAISSIPNDKLFETSLPIPTRPNYHSTELPPPSPKASGSGFGSMPLPGTPAPSPPPSPMPKPKKQQYQTDPTRPFVFPYSRAPGFNAPTSLVPFAIEEADRLYHRHAYVSLSLYQLWETREECIREERGLGRNGLIGFEQLSLDDEEDEGDDQMVRAEWRFEAEEMECVERGDIAGAKKAKDKKLAARRLHRADILYKNTLPIMQSCIVVLLKLLLATVTGPAPAAASVNYSMANPAFTSPTQEHPGQDGVQGHSEPAPPPPTTEEIDIARHREITSKAVSAILVLLLKWFKTSHAMKGHYFAQLLFDSNCLLLVLKMFGLSDVYVAVQTKNEEEDLNLFRYCHTMCSKGAGTEDYAANHLRRRSSSSEGPHQSPKLTKINDQEVYLVHDYSWRNFFSTINFLKVLQKMTKHRLHRTFVLAQYKASQILKRMLRVGHPMMQLQVLKLIKSQMPHYGRKWRQSNMKVITSIYLNCRPDLRDEWLAGQDTDVEPEESHVRLKRPGTLLALTIQPQELALRSLIQFYNKRNYPAYLAPPPADGNHRRSNSVSGFTLEDSSFAPPSSTSDHDVFPPRKTDVGMAYNPDGMIEFWMHEYEDVLLEVFGENDVPMPVSAAHGDEADDYGLGRGVAERDGAAWKMLGDLMRARGGVDDDAISDSESVVSVGELGEEARMDGVTAQPEHPGENTWEHMSPKTLSLLPRSPAERRRSSSSGSPLRPVLPEHIGSLGSLINPFEEEEDEVDLRGPMPIVRTTQDEQDRSFGAVDEVEYAYGE</sequence>
<feature type="compositionally biased region" description="Pro residues" evidence="1">
    <location>
        <begin position="394"/>
        <end position="407"/>
    </location>
</feature>
<feature type="compositionally biased region" description="Polar residues" evidence="1">
    <location>
        <begin position="1"/>
        <end position="12"/>
    </location>
</feature>
<feature type="compositionally biased region" description="Low complexity" evidence="1">
    <location>
        <begin position="1056"/>
        <end position="1067"/>
    </location>
</feature>
<dbReference type="GO" id="GO:0005829">
    <property type="term" value="C:cytosol"/>
    <property type="evidence" value="ECO:0007669"/>
    <property type="project" value="TreeGrafter"/>
</dbReference>
<dbReference type="SMART" id="SM01293">
    <property type="entry name" value="DUF3402"/>
    <property type="match status" value="1"/>
</dbReference>
<dbReference type="SMART" id="SM01292">
    <property type="entry name" value="N1221"/>
    <property type="match status" value="1"/>
</dbReference>
<protein>
    <submittedName>
        <fullName evidence="4">Cell cycle arrest in response to pheromone-related protein</fullName>
    </submittedName>
</protein>
<name>A0AAD9D1V4_PAPLA</name>
<feature type="domain" description="Far11/STRP N-terminal" evidence="2">
    <location>
        <begin position="67"/>
        <end position="355"/>
    </location>
</feature>
<evidence type="ECO:0000313" key="4">
    <source>
        <dbReference type="EMBL" id="KAK1924453.1"/>
    </source>
</evidence>
<feature type="region of interest" description="Disordered" evidence="1">
    <location>
        <begin position="584"/>
        <end position="612"/>
    </location>
</feature>
<reference evidence="4" key="1">
    <citation type="submission" date="2023-02" db="EMBL/GenBank/DDBJ databases">
        <title>Identification and recombinant expression of a fungal hydrolase from Papiliotrema laurentii that hydrolyzes apple cutin and clears colloidal polyester polyurethane.</title>
        <authorList>
            <consortium name="DOE Joint Genome Institute"/>
            <person name="Roman V.A."/>
            <person name="Bojanowski C."/>
            <person name="Crable B.R."/>
            <person name="Wagner D.N."/>
            <person name="Hung C.S."/>
            <person name="Nadeau L.J."/>
            <person name="Schratz L."/>
            <person name="Haridas S."/>
            <person name="Pangilinan J."/>
            <person name="Lipzen A."/>
            <person name="Na H."/>
            <person name="Yan M."/>
            <person name="Ng V."/>
            <person name="Grigoriev I.V."/>
            <person name="Spatafora J.W."/>
            <person name="Barlow D."/>
            <person name="Biffinger J."/>
            <person name="Kelley-Loughnane N."/>
            <person name="Varaljay V.A."/>
            <person name="Crookes-Goodson W.J."/>
        </authorList>
    </citation>
    <scope>NUCLEOTIDE SEQUENCE</scope>
    <source>
        <strain evidence="4">5307AH</strain>
    </source>
</reference>
<dbReference type="InterPro" id="IPR040185">
    <property type="entry name" value="Far11/STRP"/>
</dbReference>
<organism evidence="4 5">
    <name type="scientific">Papiliotrema laurentii</name>
    <name type="common">Cryptococcus laurentii</name>
    <dbReference type="NCBI Taxonomy" id="5418"/>
    <lineage>
        <taxon>Eukaryota</taxon>
        <taxon>Fungi</taxon>
        <taxon>Dikarya</taxon>
        <taxon>Basidiomycota</taxon>
        <taxon>Agaricomycotina</taxon>
        <taxon>Tremellomycetes</taxon>
        <taxon>Tremellales</taxon>
        <taxon>Rhynchogastremaceae</taxon>
        <taxon>Papiliotrema</taxon>
    </lineage>
</organism>
<dbReference type="GO" id="GO:0007010">
    <property type="term" value="P:cytoskeleton organization"/>
    <property type="evidence" value="ECO:0007669"/>
    <property type="project" value="TreeGrafter"/>
</dbReference>
<feature type="region of interest" description="Disordered" evidence="1">
    <location>
        <begin position="368"/>
        <end position="419"/>
    </location>
</feature>
<dbReference type="AlphaFoldDB" id="A0AAD9D1V4"/>
<dbReference type="PANTHER" id="PTHR13239:SF4">
    <property type="entry name" value="AT25231P"/>
    <property type="match status" value="1"/>
</dbReference>
<feature type="region of interest" description="Disordered" evidence="1">
    <location>
        <begin position="1"/>
        <end position="27"/>
    </location>
</feature>
<dbReference type="InterPro" id="IPR012486">
    <property type="entry name" value="Far11/STRP_N"/>
</dbReference>
<dbReference type="EMBL" id="JAODAN010000005">
    <property type="protein sequence ID" value="KAK1924453.1"/>
    <property type="molecule type" value="Genomic_DNA"/>
</dbReference>